<keyword evidence="3" id="KW-1185">Reference proteome</keyword>
<keyword evidence="1" id="KW-0812">Transmembrane</keyword>
<keyword evidence="1" id="KW-1133">Transmembrane helix</keyword>
<feature type="transmembrane region" description="Helical" evidence="1">
    <location>
        <begin position="26"/>
        <end position="51"/>
    </location>
</feature>
<proteinExistence type="predicted"/>
<sequence>MKKLELKEMSILEASWSDATSCGLGVGLFAASAVSGVGVIWGAAAFMALCLSGDSAQ</sequence>
<name>A0A937AJE3_9BACT</name>
<protein>
    <submittedName>
        <fullName evidence="2">Uncharacterized protein</fullName>
    </submittedName>
</protein>
<evidence type="ECO:0000313" key="2">
    <source>
        <dbReference type="EMBL" id="MBL0763797.1"/>
    </source>
</evidence>
<dbReference type="RefSeq" id="WP_201916777.1">
    <property type="nucleotide sequence ID" value="NZ_JAERQG010000001.1"/>
</dbReference>
<keyword evidence="1" id="KW-0472">Membrane</keyword>
<evidence type="ECO:0000313" key="3">
    <source>
        <dbReference type="Proteomes" id="UP000642920"/>
    </source>
</evidence>
<evidence type="ECO:0000256" key="1">
    <source>
        <dbReference type="SAM" id="Phobius"/>
    </source>
</evidence>
<reference evidence="2" key="1">
    <citation type="submission" date="2021-01" db="EMBL/GenBank/DDBJ databases">
        <title>Marivirga sp. nov., isolated from intertidal surface sediments.</title>
        <authorList>
            <person name="Zhang M."/>
        </authorList>
    </citation>
    <scope>NUCLEOTIDE SEQUENCE</scope>
    <source>
        <strain evidence="2">SM1354</strain>
    </source>
</reference>
<accession>A0A937AJE3</accession>
<dbReference type="Proteomes" id="UP000642920">
    <property type="component" value="Unassembled WGS sequence"/>
</dbReference>
<organism evidence="2 3">
    <name type="scientific">Marivirga atlantica</name>
    <dbReference type="NCBI Taxonomy" id="1548457"/>
    <lineage>
        <taxon>Bacteria</taxon>
        <taxon>Pseudomonadati</taxon>
        <taxon>Bacteroidota</taxon>
        <taxon>Cytophagia</taxon>
        <taxon>Cytophagales</taxon>
        <taxon>Marivirgaceae</taxon>
        <taxon>Marivirga</taxon>
    </lineage>
</organism>
<gene>
    <name evidence="2" type="ORF">JKP34_00960</name>
</gene>
<dbReference type="AlphaFoldDB" id="A0A937AJE3"/>
<dbReference type="EMBL" id="JAERQG010000001">
    <property type="protein sequence ID" value="MBL0763797.1"/>
    <property type="molecule type" value="Genomic_DNA"/>
</dbReference>
<comment type="caution">
    <text evidence="2">The sequence shown here is derived from an EMBL/GenBank/DDBJ whole genome shotgun (WGS) entry which is preliminary data.</text>
</comment>